<gene>
    <name evidence="2" type="ORF">NSO95_07230</name>
</gene>
<evidence type="ECO:0000313" key="2">
    <source>
        <dbReference type="EMBL" id="MCR2833735.1"/>
    </source>
</evidence>
<proteinExistence type="predicted"/>
<dbReference type="EMBL" id="JANKHH010000004">
    <property type="protein sequence ID" value="MCR2833735.1"/>
    <property type="molecule type" value="Genomic_DNA"/>
</dbReference>
<dbReference type="Proteomes" id="UP001206067">
    <property type="component" value="Unassembled WGS sequence"/>
</dbReference>
<comment type="caution">
    <text evidence="2">The sequence shown here is derived from an EMBL/GenBank/DDBJ whole genome shotgun (WGS) entry which is preliminary data.</text>
</comment>
<accession>A0ABT1XPY9</accession>
<evidence type="ECO:0008006" key="4">
    <source>
        <dbReference type="Google" id="ProtNLM"/>
    </source>
</evidence>
<keyword evidence="1" id="KW-0812">Transmembrane</keyword>
<evidence type="ECO:0000256" key="1">
    <source>
        <dbReference type="SAM" id="Phobius"/>
    </source>
</evidence>
<evidence type="ECO:0000313" key="3">
    <source>
        <dbReference type="Proteomes" id="UP001206067"/>
    </source>
</evidence>
<name>A0ABT1XPY9_9SPHN</name>
<reference evidence="2 3" key="1">
    <citation type="submission" date="2022-08" db="EMBL/GenBank/DDBJ databases">
        <title>Polyphasic taxonomy analysis of Qipengyuania sp.RS5-5.</title>
        <authorList>
            <person name="Xamxidin M."/>
            <person name="Wu M."/>
        </authorList>
    </citation>
    <scope>NUCLEOTIDE SEQUENCE [LARGE SCALE GENOMIC DNA]</scope>
    <source>
        <strain evidence="2 3">RS5-5</strain>
    </source>
</reference>
<sequence length="91" mass="10151">MSALPQFIRRMPQVFYALAVVFCLWRFWNEYAVLSQTLAYESAANSGTPLRQMAMSGALYWAFAEAAYMVGTGVMIQVLIAIFDKVKGAAE</sequence>
<organism evidence="2 3">
    <name type="scientific">Parerythrobacter lacustris</name>
    <dbReference type="NCBI Taxonomy" id="2969984"/>
    <lineage>
        <taxon>Bacteria</taxon>
        <taxon>Pseudomonadati</taxon>
        <taxon>Pseudomonadota</taxon>
        <taxon>Alphaproteobacteria</taxon>
        <taxon>Sphingomonadales</taxon>
        <taxon>Erythrobacteraceae</taxon>
        <taxon>Parerythrobacter</taxon>
    </lineage>
</organism>
<keyword evidence="1" id="KW-1133">Transmembrane helix</keyword>
<feature type="transmembrane region" description="Helical" evidence="1">
    <location>
        <begin position="59"/>
        <end position="83"/>
    </location>
</feature>
<keyword evidence="1" id="KW-0472">Membrane</keyword>
<keyword evidence="3" id="KW-1185">Reference proteome</keyword>
<protein>
    <recommendedName>
        <fullName evidence="4">Sugar ABC transporter permease</fullName>
    </recommendedName>
</protein>
<dbReference type="RefSeq" id="WP_257595512.1">
    <property type="nucleotide sequence ID" value="NZ_JANKHH010000004.1"/>
</dbReference>